<dbReference type="PANTHER" id="PTHR23048:SF49">
    <property type="entry name" value="FI08416P-RELATED"/>
    <property type="match status" value="1"/>
</dbReference>
<dbReference type="FunFam" id="1.10.238.10:FF:000001">
    <property type="entry name" value="Calmodulin 1"/>
    <property type="match status" value="1"/>
</dbReference>
<dbReference type="Proteomes" id="UP000008792">
    <property type="component" value="Unassembled WGS sequence"/>
</dbReference>
<dbReference type="PANTHER" id="PTHR23048">
    <property type="entry name" value="MYOSIN LIGHT CHAIN 1, 3"/>
    <property type="match status" value="1"/>
</dbReference>
<dbReference type="STRING" id="7244.B4LQN1"/>
<feature type="domain" description="EF-hand" evidence="1">
    <location>
        <begin position="8"/>
        <end position="43"/>
    </location>
</feature>
<dbReference type="PhylomeDB" id="B4LQN1"/>
<dbReference type="InParanoid" id="B4LQN1"/>
<keyword evidence="3" id="KW-1185">Reference proteome</keyword>
<dbReference type="eggNOG" id="KOG0030">
    <property type="taxonomic scope" value="Eukaryota"/>
</dbReference>
<dbReference type="PROSITE" id="PS50222">
    <property type="entry name" value="EF_HAND_2"/>
    <property type="match status" value="1"/>
</dbReference>
<dbReference type="GO" id="GO:0016460">
    <property type="term" value="C:myosin II complex"/>
    <property type="evidence" value="ECO:0007669"/>
    <property type="project" value="TreeGrafter"/>
</dbReference>
<dbReference type="Gene3D" id="1.10.238.10">
    <property type="entry name" value="EF-hand"/>
    <property type="match status" value="2"/>
</dbReference>
<dbReference type="HOGENOM" id="CLU_061288_13_2_1"/>
<dbReference type="InterPro" id="IPR050230">
    <property type="entry name" value="CALM/Myosin/TropC-like"/>
</dbReference>
<gene>
    <name evidence="2" type="primary">Dvir\GJ22292</name>
    <name evidence="2" type="ORF">Dvir_GJ22292</name>
</gene>
<dbReference type="OrthoDB" id="5959761at2759"/>
<dbReference type="AlphaFoldDB" id="B4LQN1"/>
<sequence length="168" mass="19012">MANKDLPAQRKKMRRTFQQFDQHGDGKIGLLQLGDCLRILGANPSEKSIRQHTQQLRDNQIERISFDEVMSIYESIMSLAAVYQAGPGSVADQLIFGLRLFDEKNTGYIKAAWLGRILTSCGEHLTQDEMNELLADRVNDQGLVNYVEFVHAITTPNVDHINSSYTKQ</sequence>
<dbReference type="EMBL" id="CH940649">
    <property type="protein sequence ID" value="EDW64488.1"/>
    <property type="molecule type" value="Genomic_DNA"/>
</dbReference>
<dbReference type="InterPro" id="IPR011992">
    <property type="entry name" value="EF-hand-dom_pair"/>
</dbReference>
<reference evidence="2 3" key="1">
    <citation type="journal article" date="2007" name="Nature">
        <title>Evolution of genes and genomes on the Drosophila phylogeny.</title>
        <authorList>
            <consortium name="Drosophila 12 Genomes Consortium"/>
            <person name="Clark A.G."/>
            <person name="Eisen M.B."/>
            <person name="Smith D.R."/>
            <person name="Bergman C.M."/>
            <person name="Oliver B."/>
            <person name="Markow T.A."/>
            <person name="Kaufman T.C."/>
            <person name="Kellis M."/>
            <person name="Gelbart W."/>
            <person name="Iyer V.N."/>
            <person name="Pollard D.A."/>
            <person name="Sackton T.B."/>
            <person name="Larracuente A.M."/>
            <person name="Singh N.D."/>
            <person name="Abad J.P."/>
            <person name="Abt D.N."/>
            <person name="Adryan B."/>
            <person name="Aguade M."/>
            <person name="Akashi H."/>
            <person name="Anderson W.W."/>
            <person name="Aquadro C.F."/>
            <person name="Ardell D.H."/>
            <person name="Arguello R."/>
            <person name="Artieri C.G."/>
            <person name="Barbash D.A."/>
            <person name="Barker D."/>
            <person name="Barsanti P."/>
            <person name="Batterham P."/>
            <person name="Batzoglou S."/>
            <person name="Begun D."/>
            <person name="Bhutkar A."/>
            <person name="Blanco E."/>
            <person name="Bosak S.A."/>
            <person name="Bradley R.K."/>
            <person name="Brand A.D."/>
            <person name="Brent M.R."/>
            <person name="Brooks A.N."/>
            <person name="Brown R.H."/>
            <person name="Butlin R.K."/>
            <person name="Caggese C."/>
            <person name="Calvi B.R."/>
            <person name="Bernardo de Carvalho A."/>
            <person name="Caspi A."/>
            <person name="Castrezana S."/>
            <person name="Celniker S.E."/>
            <person name="Chang J.L."/>
            <person name="Chapple C."/>
            <person name="Chatterji S."/>
            <person name="Chinwalla A."/>
            <person name="Civetta A."/>
            <person name="Clifton S.W."/>
            <person name="Comeron J.M."/>
            <person name="Costello J.C."/>
            <person name="Coyne J.A."/>
            <person name="Daub J."/>
            <person name="David R.G."/>
            <person name="Delcher A.L."/>
            <person name="Delehaunty K."/>
            <person name="Do C.B."/>
            <person name="Ebling H."/>
            <person name="Edwards K."/>
            <person name="Eickbush T."/>
            <person name="Evans J.D."/>
            <person name="Filipski A."/>
            <person name="Findeiss S."/>
            <person name="Freyhult E."/>
            <person name="Fulton L."/>
            <person name="Fulton R."/>
            <person name="Garcia A.C."/>
            <person name="Gardiner A."/>
            <person name="Garfield D.A."/>
            <person name="Garvin B.E."/>
            <person name="Gibson G."/>
            <person name="Gilbert D."/>
            <person name="Gnerre S."/>
            <person name="Godfrey J."/>
            <person name="Good R."/>
            <person name="Gotea V."/>
            <person name="Gravely B."/>
            <person name="Greenberg A.J."/>
            <person name="Griffiths-Jones S."/>
            <person name="Gross S."/>
            <person name="Guigo R."/>
            <person name="Gustafson E.A."/>
            <person name="Haerty W."/>
            <person name="Hahn M.W."/>
            <person name="Halligan D.L."/>
            <person name="Halpern A.L."/>
            <person name="Halter G.M."/>
            <person name="Han M.V."/>
            <person name="Heger A."/>
            <person name="Hillier L."/>
            <person name="Hinrichs A.S."/>
            <person name="Holmes I."/>
            <person name="Hoskins R.A."/>
            <person name="Hubisz M.J."/>
            <person name="Hultmark D."/>
            <person name="Huntley M.A."/>
            <person name="Jaffe D.B."/>
            <person name="Jagadeeshan S."/>
            <person name="Jeck W.R."/>
            <person name="Johnson J."/>
            <person name="Jones C.D."/>
            <person name="Jordan W.C."/>
            <person name="Karpen G.H."/>
            <person name="Kataoka E."/>
            <person name="Keightley P.D."/>
            <person name="Kheradpour P."/>
            <person name="Kirkness E.F."/>
            <person name="Koerich L.B."/>
            <person name="Kristiansen K."/>
            <person name="Kudrna D."/>
            <person name="Kulathinal R.J."/>
            <person name="Kumar S."/>
            <person name="Kwok R."/>
            <person name="Lander E."/>
            <person name="Langley C.H."/>
            <person name="Lapoint R."/>
            <person name="Lazzaro B.P."/>
            <person name="Lee S.J."/>
            <person name="Levesque L."/>
            <person name="Li R."/>
            <person name="Lin C.F."/>
            <person name="Lin M.F."/>
            <person name="Lindblad-Toh K."/>
            <person name="Llopart A."/>
            <person name="Long M."/>
            <person name="Low L."/>
            <person name="Lozovsky E."/>
            <person name="Lu J."/>
            <person name="Luo M."/>
            <person name="Machado C.A."/>
            <person name="Makalowski W."/>
            <person name="Marzo M."/>
            <person name="Matsuda M."/>
            <person name="Matzkin L."/>
            <person name="McAllister B."/>
            <person name="McBride C.S."/>
            <person name="McKernan B."/>
            <person name="McKernan K."/>
            <person name="Mendez-Lago M."/>
            <person name="Minx P."/>
            <person name="Mollenhauer M.U."/>
            <person name="Montooth K."/>
            <person name="Mount S.M."/>
            <person name="Mu X."/>
            <person name="Myers E."/>
            <person name="Negre B."/>
            <person name="Newfeld S."/>
            <person name="Nielsen R."/>
            <person name="Noor M.A."/>
            <person name="O'Grady P."/>
            <person name="Pachter L."/>
            <person name="Papaceit M."/>
            <person name="Parisi M.J."/>
            <person name="Parisi M."/>
            <person name="Parts L."/>
            <person name="Pedersen J.S."/>
            <person name="Pesole G."/>
            <person name="Phillippy A.M."/>
            <person name="Ponting C.P."/>
            <person name="Pop M."/>
            <person name="Porcelli D."/>
            <person name="Powell J.R."/>
            <person name="Prohaska S."/>
            <person name="Pruitt K."/>
            <person name="Puig M."/>
            <person name="Quesneville H."/>
            <person name="Ram K.R."/>
            <person name="Rand D."/>
            <person name="Rasmussen M.D."/>
            <person name="Reed L.K."/>
            <person name="Reenan R."/>
            <person name="Reily A."/>
            <person name="Remington K.A."/>
            <person name="Rieger T.T."/>
            <person name="Ritchie M.G."/>
            <person name="Robin C."/>
            <person name="Rogers Y.H."/>
            <person name="Rohde C."/>
            <person name="Rozas J."/>
            <person name="Rubenfield M.J."/>
            <person name="Ruiz A."/>
            <person name="Russo S."/>
            <person name="Salzberg S.L."/>
            <person name="Sanchez-Gracia A."/>
            <person name="Saranga D.J."/>
            <person name="Sato H."/>
            <person name="Schaeffer S.W."/>
            <person name="Schatz M.C."/>
            <person name="Schlenke T."/>
            <person name="Schwartz R."/>
            <person name="Segarra C."/>
            <person name="Singh R.S."/>
            <person name="Sirot L."/>
            <person name="Sirota M."/>
            <person name="Sisneros N.B."/>
            <person name="Smith C.D."/>
            <person name="Smith T.F."/>
            <person name="Spieth J."/>
            <person name="Stage D.E."/>
            <person name="Stark A."/>
            <person name="Stephan W."/>
            <person name="Strausberg R.L."/>
            <person name="Strempel S."/>
            <person name="Sturgill D."/>
            <person name="Sutton G."/>
            <person name="Sutton G.G."/>
            <person name="Tao W."/>
            <person name="Teichmann S."/>
            <person name="Tobari Y.N."/>
            <person name="Tomimura Y."/>
            <person name="Tsolas J.M."/>
            <person name="Valente V.L."/>
            <person name="Venter E."/>
            <person name="Venter J.C."/>
            <person name="Vicario S."/>
            <person name="Vieira F.G."/>
            <person name="Vilella A.J."/>
            <person name="Villasante A."/>
            <person name="Walenz B."/>
            <person name="Wang J."/>
            <person name="Wasserman M."/>
            <person name="Watts T."/>
            <person name="Wilson D."/>
            <person name="Wilson R.K."/>
            <person name="Wing R.A."/>
            <person name="Wolfner M.F."/>
            <person name="Wong A."/>
            <person name="Wong G.K."/>
            <person name="Wu C.I."/>
            <person name="Wu G."/>
            <person name="Yamamoto D."/>
            <person name="Yang H.P."/>
            <person name="Yang S.P."/>
            <person name="Yorke J.A."/>
            <person name="Yoshida K."/>
            <person name="Zdobnov E."/>
            <person name="Zhang P."/>
            <person name="Zhang Y."/>
            <person name="Zimin A.V."/>
            <person name="Baldwin J."/>
            <person name="Abdouelleil A."/>
            <person name="Abdulkadir J."/>
            <person name="Abebe A."/>
            <person name="Abera B."/>
            <person name="Abreu J."/>
            <person name="Acer S.C."/>
            <person name="Aftuck L."/>
            <person name="Alexander A."/>
            <person name="An P."/>
            <person name="Anderson E."/>
            <person name="Anderson S."/>
            <person name="Arachi H."/>
            <person name="Azer M."/>
            <person name="Bachantsang P."/>
            <person name="Barry A."/>
            <person name="Bayul T."/>
            <person name="Berlin A."/>
            <person name="Bessette D."/>
            <person name="Bloom T."/>
            <person name="Blye J."/>
            <person name="Boguslavskiy L."/>
            <person name="Bonnet C."/>
            <person name="Boukhgalter B."/>
            <person name="Bourzgui I."/>
            <person name="Brown A."/>
            <person name="Cahill P."/>
            <person name="Channer S."/>
            <person name="Cheshatsang Y."/>
            <person name="Chuda L."/>
            <person name="Citroen M."/>
            <person name="Collymore A."/>
            <person name="Cooke P."/>
            <person name="Costello M."/>
            <person name="D'Aco K."/>
            <person name="Daza R."/>
            <person name="De Haan G."/>
            <person name="DeGray S."/>
            <person name="DeMaso C."/>
            <person name="Dhargay N."/>
            <person name="Dooley K."/>
            <person name="Dooley E."/>
            <person name="Doricent M."/>
            <person name="Dorje P."/>
            <person name="Dorjee K."/>
            <person name="Dupes A."/>
            <person name="Elong R."/>
            <person name="Falk J."/>
            <person name="Farina A."/>
            <person name="Faro S."/>
            <person name="Ferguson D."/>
            <person name="Fisher S."/>
            <person name="Foley C.D."/>
            <person name="Franke A."/>
            <person name="Friedrich D."/>
            <person name="Gadbois L."/>
            <person name="Gearin G."/>
            <person name="Gearin C.R."/>
            <person name="Giannoukos G."/>
            <person name="Goode T."/>
            <person name="Graham J."/>
            <person name="Grandbois E."/>
            <person name="Grewal S."/>
            <person name="Gyaltsen K."/>
            <person name="Hafez N."/>
            <person name="Hagos B."/>
            <person name="Hall J."/>
            <person name="Henson C."/>
            <person name="Hollinger A."/>
            <person name="Honan T."/>
            <person name="Huard M.D."/>
            <person name="Hughes L."/>
            <person name="Hurhula B."/>
            <person name="Husby M.E."/>
            <person name="Kamat A."/>
            <person name="Kanga B."/>
            <person name="Kashin S."/>
            <person name="Khazanovich D."/>
            <person name="Kisner P."/>
            <person name="Lance K."/>
            <person name="Lara M."/>
            <person name="Lee W."/>
            <person name="Lennon N."/>
            <person name="Letendre F."/>
            <person name="LeVine R."/>
            <person name="Lipovsky A."/>
            <person name="Liu X."/>
            <person name="Liu J."/>
            <person name="Liu S."/>
            <person name="Lokyitsang T."/>
            <person name="Lokyitsang Y."/>
            <person name="Lubonja R."/>
            <person name="Lui A."/>
            <person name="MacDonald P."/>
            <person name="Magnisalis V."/>
            <person name="Maru K."/>
            <person name="Matthews C."/>
            <person name="McCusker W."/>
            <person name="McDonough S."/>
            <person name="Mehta T."/>
            <person name="Meldrim J."/>
            <person name="Meneus L."/>
            <person name="Mihai O."/>
            <person name="Mihalev A."/>
            <person name="Mihova T."/>
            <person name="Mittelman R."/>
            <person name="Mlenga V."/>
            <person name="Montmayeur A."/>
            <person name="Mulrain L."/>
            <person name="Navidi A."/>
            <person name="Naylor J."/>
            <person name="Negash T."/>
            <person name="Nguyen T."/>
            <person name="Nguyen N."/>
            <person name="Nicol R."/>
            <person name="Norbu C."/>
            <person name="Norbu N."/>
            <person name="Novod N."/>
            <person name="O'Neill B."/>
            <person name="Osman S."/>
            <person name="Markiewicz E."/>
            <person name="Oyono O.L."/>
            <person name="Patti C."/>
            <person name="Phunkhang P."/>
            <person name="Pierre F."/>
            <person name="Priest M."/>
            <person name="Raghuraman S."/>
            <person name="Rege F."/>
            <person name="Reyes R."/>
            <person name="Rise C."/>
            <person name="Rogov P."/>
            <person name="Ross K."/>
            <person name="Ryan E."/>
            <person name="Settipalli S."/>
            <person name="Shea T."/>
            <person name="Sherpa N."/>
            <person name="Shi L."/>
            <person name="Shih D."/>
            <person name="Sparrow T."/>
            <person name="Spaulding J."/>
            <person name="Stalker J."/>
            <person name="Stange-Thomann N."/>
            <person name="Stavropoulos S."/>
            <person name="Stone C."/>
            <person name="Strader C."/>
            <person name="Tesfaye S."/>
            <person name="Thomson T."/>
            <person name="Thoulutsang Y."/>
            <person name="Thoulutsang D."/>
            <person name="Topham K."/>
            <person name="Topping I."/>
            <person name="Tsamla T."/>
            <person name="Vassiliev H."/>
            <person name="Vo A."/>
            <person name="Wangchuk T."/>
            <person name="Wangdi T."/>
            <person name="Weiand M."/>
            <person name="Wilkinson J."/>
            <person name="Wilson A."/>
            <person name="Yadav S."/>
            <person name="Young G."/>
            <person name="Yu Q."/>
            <person name="Zembek L."/>
            <person name="Zhong D."/>
            <person name="Zimmer A."/>
            <person name="Zwirko Z."/>
            <person name="Jaffe D.B."/>
            <person name="Alvarez P."/>
            <person name="Brockman W."/>
            <person name="Butler J."/>
            <person name="Chin C."/>
            <person name="Gnerre S."/>
            <person name="Grabherr M."/>
            <person name="Kleber M."/>
            <person name="Mauceli E."/>
            <person name="MacCallum I."/>
        </authorList>
    </citation>
    <scope>NUCLEOTIDE SEQUENCE [LARGE SCALE GENOMIC DNA]</scope>
    <source>
        <strain evidence="3">Tucson 15010-1051.87</strain>
    </source>
</reference>
<name>B4LQN1_DROVI</name>
<evidence type="ECO:0000259" key="1">
    <source>
        <dbReference type="PROSITE" id="PS50222"/>
    </source>
</evidence>
<dbReference type="InterPro" id="IPR002048">
    <property type="entry name" value="EF_hand_dom"/>
</dbReference>
<protein>
    <recommendedName>
        <fullName evidence="1">EF-hand domain-containing protein</fullName>
    </recommendedName>
</protein>
<organism evidence="2 3">
    <name type="scientific">Drosophila virilis</name>
    <name type="common">Fruit fly</name>
    <dbReference type="NCBI Taxonomy" id="7244"/>
    <lineage>
        <taxon>Eukaryota</taxon>
        <taxon>Metazoa</taxon>
        <taxon>Ecdysozoa</taxon>
        <taxon>Arthropoda</taxon>
        <taxon>Hexapoda</taxon>
        <taxon>Insecta</taxon>
        <taxon>Pterygota</taxon>
        <taxon>Neoptera</taxon>
        <taxon>Endopterygota</taxon>
        <taxon>Diptera</taxon>
        <taxon>Brachycera</taxon>
        <taxon>Muscomorpha</taxon>
        <taxon>Ephydroidea</taxon>
        <taxon>Drosophilidae</taxon>
        <taxon>Drosophila</taxon>
    </lineage>
</organism>
<dbReference type="GO" id="GO:0032036">
    <property type="term" value="F:myosin heavy chain binding"/>
    <property type="evidence" value="ECO:0007669"/>
    <property type="project" value="TreeGrafter"/>
</dbReference>
<dbReference type="OMA" id="MANKESP"/>
<dbReference type="KEGG" id="dvi:6628420"/>
<proteinExistence type="predicted"/>
<evidence type="ECO:0000313" key="2">
    <source>
        <dbReference type="EMBL" id="EDW64488.1"/>
    </source>
</evidence>
<dbReference type="Pfam" id="PF13405">
    <property type="entry name" value="EF-hand_6"/>
    <property type="match status" value="1"/>
</dbReference>
<evidence type="ECO:0000313" key="3">
    <source>
        <dbReference type="Proteomes" id="UP000008792"/>
    </source>
</evidence>
<dbReference type="SUPFAM" id="SSF47473">
    <property type="entry name" value="EF-hand"/>
    <property type="match status" value="1"/>
</dbReference>
<dbReference type="SMR" id="B4LQN1"/>
<dbReference type="GO" id="GO:0005509">
    <property type="term" value="F:calcium ion binding"/>
    <property type="evidence" value="ECO:0007669"/>
    <property type="project" value="InterPro"/>
</dbReference>
<accession>B4LQN1</accession>